<organism evidence="8 9">
    <name type="scientific">Drosophila kikkawai</name>
    <name type="common">Fruit fly</name>
    <dbReference type="NCBI Taxonomy" id="30033"/>
    <lineage>
        <taxon>Eukaryota</taxon>
        <taxon>Metazoa</taxon>
        <taxon>Ecdysozoa</taxon>
        <taxon>Arthropoda</taxon>
        <taxon>Hexapoda</taxon>
        <taxon>Insecta</taxon>
        <taxon>Pterygota</taxon>
        <taxon>Neoptera</taxon>
        <taxon>Endopterygota</taxon>
        <taxon>Diptera</taxon>
        <taxon>Brachycera</taxon>
        <taxon>Muscomorpha</taxon>
        <taxon>Ephydroidea</taxon>
        <taxon>Drosophilidae</taxon>
        <taxon>Drosophila</taxon>
        <taxon>Sophophora</taxon>
    </lineage>
</organism>
<gene>
    <name evidence="9" type="primary">aqrs</name>
</gene>
<dbReference type="InterPro" id="IPR043504">
    <property type="entry name" value="Peptidase_S1_PA_chymotrypsin"/>
</dbReference>
<evidence type="ECO:0000313" key="8">
    <source>
        <dbReference type="Proteomes" id="UP001652661"/>
    </source>
</evidence>
<dbReference type="InterPro" id="IPR009003">
    <property type="entry name" value="Peptidase_S1_PA"/>
</dbReference>
<keyword evidence="8" id="KW-1185">Reference proteome</keyword>
<dbReference type="PANTHER" id="PTHR24276">
    <property type="entry name" value="POLYSERASE-RELATED"/>
    <property type="match status" value="1"/>
</dbReference>
<dbReference type="InterPro" id="IPR050430">
    <property type="entry name" value="Peptidase_S1"/>
</dbReference>
<keyword evidence="5" id="KW-1015">Disulfide bond</keyword>
<evidence type="ECO:0000256" key="3">
    <source>
        <dbReference type="ARBA" id="ARBA00022801"/>
    </source>
</evidence>
<dbReference type="InterPro" id="IPR001254">
    <property type="entry name" value="Trypsin_dom"/>
</dbReference>
<proteinExistence type="predicted"/>
<keyword evidence="2 6" id="KW-0732">Signal</keyword>
<accession>A0A6P4IS90</accession>
<keyword evidence="1" id="KW-0645">Protease</keyword>
<evidence type="ECO:0000256" key="4">
    <source>
        <dbReference type="ARBA" id="ARBA00022825"/>
    </source>
</evidence>
<dbReference type="Gene3D" id="2.40.10.10">
    <property type="entry name" value="Trypsin-like serine proteases"/>
    <property type="match status" value="2"/>
</dbReference>
<evidence type="ECO:0000259" key="7">
    <source>
        <dbReference type="Pfam" id="PF00089"/>
    </source>
</evidence>
<evidence type="ECO:0000313" key="9">
    <source>
        <dbReference type="RefSeq" id="XP_017031365.1"/>
    </source>
</evidence>
<dbReference type="Pfam" id="PF00089">
    <property type="entry name" value="Trypsin"/>
    <property type="match status" value="1"/>
</dbReference>
<name>A0A6P4IS90_DROKI</name>
<keyword evidence="4" id="KW-0720">Serine protease</keyword>
<feature type="chain" id="PRO_5027641396" evidence="6">
    <location>
        <begin position="20"/>
        <end position="342"/>
    </location>
</feature>
<feature type="domain" description="Peptidase S1" evidence="7">
    <location>
        <begin position="81"/>
        <end position="292"/>
    </location>
</feature>
<evidence type="ECO:0000256" key="2">
    <source>
        <dbReference type="ARBA" id="ARBA00022729"/>
    </source>
</evidence>
<evidence type="ECO:0000256" key="1">
    <source>
        <dbReference type="ARBA" id="ARBA00022670"/>
    </source>
</evidence>
<dbReference type="RefSeq" id="XP_017031365.1">
    <property type="nucleotide sequence ID" value="XM_017175876.3"/>
</dbReference>
<keyword evidence="3" id="KW-0378">Hydrolase</keyword>
<evidence type="ECO:0000256" key="6">
    <source>
        <dbReference type="SAM" id="SignalP"/>
    </source>
</evidence>
<feature type="signal peptide" evidence="6">
    <location>
        <begin position="1"/>
        <end position="19"/>
    </location>
</feature>
<dbReference type="GO" id="GO:0004252">
    <property type="term" value="F:serine-type endopeptidase activity"/>
    <property type="evidence" value="ECO:0007669"/>
    <property type="project" value="InterPro"/>
</dbReference>
<sequence length="342" mass="38598">MQLLLIGLLLVLVLNYSASIWIKKYMENYHRPTYYNKRHSSKDHVDYNREALEKRDKDGKNGTGIRPPFDPEKDLSYYVHVLHLGSVICPGALISYRMVITSSNCFQPKSEDERTSLVYRASEMGVTTGGQFAMSNPHQVIAFFMPVDKVKEKISSVALLGLQSKLSRNSYRHIDLYQKKTNAGDQIKIAFLDPQSYRIEHSTDSKILKKDRCQSYHTVIERFGTIPGFSTEGSDYFCTASKKNPTTCSTRPGDPLLVDNKLAGINVFGAVCSNSPIDVNIDIYMPIRPVVKFIQMATDALRAFTHTGPYNTSNPFPSPLVESLITRQPNFFVGETLNFTDI</sequence>
<protein>
    <submittedName>
        <fullName evidence="9">Uncharacterized protein aqrs</fullName>
    </submittedName>
</protein>
<dbReference type="PANTHER" id="PTHR24276:SF94">
    <property type="entry name" value="AT20289P-RELATED"/>
    <property type="match status" value="1"/>
</dbReference>
<dbReference type="OrthoDB" id="7883234at2759"/>
<dbReference type="GO" id="GO:0006508">
    <property type="term" value="P:proteolysis"/>
    <property type="evidence" value="ECO:0007669"/>
    <property type="project" value="UniProtKB-KW"/>
</dbReference>
<dbReference type="Proteomes" id="UP001652661">
    <property type="component" value="Chromosome 3R"/>
</dbReference>
<evidence type="ECO:0000256" key="5">
    <source>
        <dbReference type="ARBA" id="ARBA00023157"/>
    </source>
</evidence>
<dbReference type="AlphaFoldDB" id="A0A6P4IS90"/>
<reference evidence="9" key="1">
    <citation type="submission" date="2025-08" db="UniProtKB">
        <authorList>
            <consortium name="RefSeq"/>
        </authorList>
    </citation>
    <scope>IDENTIFICATION</scope>
    <source>
        <strain evidence="9">14028-0561.14</strain>
        <tissue evidence="9">Whole fly</tissue>
    </source>
</reference>
<dbReference type="SUPFAM" id="SSF50494">
    <property type="entry name" value="Trypsin-like serine proteases"/>
    <property type="match status" value="1"/>
</dbReference>